<reference evidence="3" key="1">
    <citation type="journal article" date="2019" name="Int. J. Syst. Evol. Microbiol.">
        <title>The Global Catalogue of Microorganisms (GCM) 10K type strain sequencing project: providing services to taxonomists for standard genome sequencing and annotation.</title>
        <authorList>
            <consortium name="The Broad Institute Genomics Platform"/>
            <consortium name="The Broad Institute Genome Sequencing Center for Infectious Disease"/>
            <person name="Wu L."/>
            <person name="Ma J."/>
        </authorList>
    </citation>
    <scope>NUCLEOTIDE SEQUENCE [LARGE SCALE GENOMIC DNA]</scope>
    <source>
        <strain evidence="3">JCM 17664</strain>
    </source>
</reference>
<proteinExistence type="predicted"/>
<name>A0ABP8FCT1_9BACT</name>
<evidence type="ECO:0000313" key="3">
    <source>
        <dbReference type="Proteomes" id="UP001501207"/>
    </source>
</evidence>
<accession>A0ABP8FCT1</accession>
<dbReference type="Proteomes" id="UP001501207">
    <property type="component" value="Unassembled WGS sequence"/>
</dbReference>
<dbReference type="EMBL" id="BAABFN010000001">
    <property type="protein sequence ID" value="GAA4300503.1"/>
    <property type="molecule type" value="Genomic_DNA"/>
</dbReference>
<dbReference type="InterPro" id="IPR027056">
    <property type="entry name" value="Gluconate_2DH_su3"/>
</dbReference>
<gene>
    <name evidence="2" type="ORF">GCM10023143_01510</name>
</gene>
<protein>
    <submittedName>
        <fullName evidence="2">Gluconate 2-dehydrogenase subunit 3 family protein</fullName>
    </submittedName>
</protein>
<dbReference type="Pfam" id="PF13618">
    <property type="entry name" value="Gluconate_2-dh3"/>
    <property type="match status" value="1"/>
</dbReference>
<organism evidence="2 3">
    <name type="scientific">Compostibacter hankyongensis</name>
    <dbReference type="NCBI Taxonomy" id="1007089"/>
    <lineage>
        <taxon>Bacteria</taxon>
        <taxon>Pseudomonadati</taxon>
        <taxon>Bacteroidota</taxon>
        <taxon>Chitinophagia</taxon>
        <taxon>Chitinophagales</taxon>
        <taxon>Chitinophagaceae</taxon>
        <taxon>Compostibacter</taxon>
    </lineage>
</organism>
<keyword evidence="3" id="KW-1185">Reference proteome</keyword>
<dbReference type="RefSeq" id="WP_344973755.1">
    <property type="nucleotide sequence ID" value="NZ_BAABFN010000001.1"/>
</dbReference>
<feature type="compositionally biased region" description="Basic and acidic residues" evidence="1">
    <location>
        <begin position="45"/>
        <end position="60"/>
    </location>
</feature>
<comment type="caution">
    <text evidence="2">The sequence shown here is derived from an EMBL/GenBank/DDBJ whole genome shotgun (WGS) entry which is preliminary data.</text>
</comment>
<sequence length="239" mass="26588">MNRRDSLKALLIGSVSAGAVLEACNTGQEKGKMVTTADSSKWAGNHKDWEENSGRQPEEIKRDQGMMEEKFFTDGEMKTIAVLADIIIPKDDKSGSATDAGVPDFIEFIVKDMPSHQTPMRGGLRWLDMQCLKRYGKGFSGCSKEQQMEMVDEIAWPKKAKPEMQAGVNFFNLMRNLTATGFFSSKIGIADLGYAGNTPNVWDGVPADVLKQYGYAYDEKMLEVCVKAEDHDKLFTFDS</sequence>
<feature type="region of interest" description="Disordered" evidence="1">
    <location>
        <begin position="37"/>
        <end position="60"/>
    </location>
</feature>
<evidence type="ECO:0000313" key="2">
    <source>
        <dbReference type="EMBL" id="GAA4300503.1"/>
    </source>
</evidence>
<evidence type="ECO:0000256" key="1">
    <source>
        <dbReference type="SAM" id="MobiDB-lite"/>
    </source>
</evidence>